<dbReference type="EMBL" id="KL142374">
    <property type="protein sequence ID" value="KDR78585.1"/>
    <property type="molecule type" value="Genomic_DNA"/>
</dbReference>
<dbReference type="InterPro" id="IPR052337">
    <property type="entry name" value="SAT4-like"/>
</dbReference>
<keyword evidence="2 7" id="KW-0812">Transmembrane</keyword>
<keyword evidence="4 7" id="KW-0472">Membrane</keyword>
<feature type="transmembrane region" description="Helical" evidence="7">
    <location>
        <begin position="13"/>
        <end position="32"/>
    </location>
</feature>
<dbReference type="AlphaFoldDB" id="A0A067T5X5"/>
<evidence type="ECO:0000313" key="9">
    <source>
        <dbReference type="EMBL" id="KDR78585.1"/>
    </source>
</evidence>
<feature type="transmembrane region" description="Helical" evidence="7">
    <location>
        <begin position="198"/>
        <end position="223"/>
    </location>
</feature>
<feature type="region of interest" description="Disordered" evidence="6">
    <location>
        <begin position="270"/>
        <end position="306"/>
    </location>
</feature>
<evidence type="ECO:0000256" key="1">
    <source>
        <dbReference type="ARBA" id="ARBA00004141"/>
    </source>
</evidence>
<evidence type="ECO:0000256" key="4">
    <source>
        <dbReference type="ARBA" id="ARBA00023136"/>
    </source>
</evidence>
<protein>
    <recommendedName>
        <fullName evidence="8">Rhodopsin domain-containing protein</fullName>
    </recommendedName>
</protein>
<feature type="transmembrane region" description="Helical" evidence="7">
    <location>
        <begin position="243"/>
        <end position="262"/>
    </location>
</feature>
<reference evidence="10" key="1">
    <citation type="journal article" date="2014" name="Proc. Natl. Acad. Sci. U.S.A.">
        <title>Extensive sampling of basidiomycete genomes demonstrates inadequacy of the white-rot/brown-rot paradigm for wood decay fungi.</title>
        <authorList>
            <person name="Riley R."/>
            <person name="Salamov A.A."/>
            <person name="Brown D.W."/>
            <person name="Nagy L.G."/>
            <person name="Floudas D."/>
            <person name="Held B.W."/>
            <person name="Levasseur A."/>
            <person name="Lombard V."/>
            <person name="Morin E."/>
            <person name="Otillar R."/>
            <person name="Lindquist E.A."/>
            <person name="Sun H."/>
            <person name="LaButti K.M."/>
            <person name="Schmutz J."/>
            <person name="Jabbour D."/>
            <person name="Luo H."/>
            <person name="Baker S.E."/>
            <person name="Pisabarro A.G."/>
            <person name="Walton J.D."/>
            <person name="Blanchette R.A."/>
            <person name="Henrissat B."/>
            <person name="Martin F."/>
            <person name="Cullen D."/>
            <person name="Hibbett D.S."/>
            <person name="Grigoriev I.V."/>
        </authorList>
    </citation>
    <scope>NUCLEOTIDE SEQUENCE [LARGE SCALE GENOMIC DNA]</scope>
    <source>
        <strain evidence="10">CBS 339.88</strain>
    </source>
</reference>
<gene>
    <name evidence="9" type="ORF">GALMADRAFT_154564</name>
</gene>
<evidence type="ECO:0000313" key="10">
    <source>
        <dbReference type="Proteomes" id="UP000027222"/>
    </source>
</evidence>
<feature type="transmembrane region" description="Helical" evidence="7">
    <location>
        <begin position="44"/>
        <end position="64"/>
    </location>
</feature>
<feature type="compositionally biased region" description="Polar residues" evidence="6">
    <location>
        <begin position="271"/>
        <end position="295"/>
    </location>
</feature>
<dbReference type="GO" id="GO:0016020">
    <property type="term" value="C:membrane"/>
    <property type="evidence" value="ECO:0007669"/>
    <property type="project" value="UniProtKB-SubCell"/>
</dbReference>
<dbReference type="PANTHER" id="PTHR33048:SF47">
    <property type="entry name" value="INTEGRAL MEMBRANE PROTEIN-RELATED"/>
    <property type="match status" value="1"/>
</dbReference>
<proteinExistence type="inferred from homology"/>
<name>A0A067T5X5_GALM3</name>
<accession>A0A067T5X5</accession>
<dbReference type="InterPro" id="IPR049326">
    <property type="entry name" value="Rhodopsin_dom_fungi"/>
</dbReference>
<keyword evidence="10" id="KW-1185">Reference proteome</keyword>
<evidence type="ECO:0000256" key="6">
    <source>
        <dbReference type="SAM" id="MobiDB-lite"/>
    </source>
</evidence>
<keyword evidence="3 7" id="KW-1133">Transmembrane helix</keyword>
<comment type="subcellular location">
    <subcellularLocation>
        <location evidence="1">Membrane</location>
        <topology evidence="1">Multi-pass membrane protein</topology>
    </subcellularLocation>
</comment>
<comment type="similarity">
    <text evidence="5">Belongs to the SAT4 family.</text>
</comment>
<sequence>MPLPIQSVPAWKGVISIFHIAALSSTVVRIFDRFYMGRMWWDDYLAFLPLISNSTFFIAVWKGFEVRFRTLPTSTFYGFFFITFLHFTTIWSSRTILALALARLFPSWSRTRTISFTLASLFCLAYILVMTTTMVTCSSPGIPFYHMTGKACLRVGVNGTSISSVMAISCDFVADASLVVFSVHVLWHIKLPKHQRRLIRTTASASILTLLSVTLFCVLWYGAFDYGPDTRLLNMMATHLEDTTSLIVANLLVVVTLIYRIIHKFKMARQQPPSNRNQPASEEVVSSPTNGATTSEKPDSDMQHDTLTSRDQLTAITWTDIESNFTPTSSRNQTALVESGFEYLDVDSRWAGTERRSGYFR</sequence>
<evidence type="ECO:0000256" key="3">
    <source>
        <dbReference type="ARBA" id="ARBA00022989"/>
    </source>
</evidence>
<feature type="domain" description="Rhodopsin" evidence="8">
    <location>
        <begin position="28"/>
        <end position="214"/>
    </location>
</feature>
<evidence type="ECO:0000256" key="2">
    <source>
        <dbReference type="ARBA" id="ARBA00022692"/>
    </source>
</evidence>
<dbReference type="OrthoDB" id="3229610at2759"/>
<feature type="transmembrane region" description="Helical" evidence="7">
    <location>
        <begin position="76"/>
        <end position="102"/>
    </location>
</feature>
<evidence type="ECO:0000259" key="8">
    <source>
        <dbReference type="Pfam" id="PF20684"/>
    </source>
</evidence>
<evidence type="ECO:0000256" key="5">
    <source>
        <dbReference type="ARBA" id="ARBA00038359"/>
    </source>
</evidence>
<feature type="compositionally biased region" description="Basic and acidic residues" evidence="6">
    <location>
        <begin position="296"/>
        <end position="306"/>
    </location>
</feature>
<organism evidence="9 10">
    <name type="scientific">Galerina marginata (strain CBS 339.88)</name>
    <dbReference type="NCBI Taxonomy" id="685588"/>
    <lineage>
        <taxon>Eukaryota</taxon>
        <taxon>Fungi</taxon>
        <taxon>Dikarya</taxon>
        <taxon>Basidiomycota</taxon>
        <taxon>Agaricomycotina</taxon>
        <taxon>Agaricomycetes</taxon>
        <taxon>Agaricomycetidae</taxon>
        <taxon>Agaricales</taxon>
        <taxon>Agaricineae</taxon>
        <taxon>Strophariaceae</taxon>
        <taxon>Galerina</taxon>
    </lineage>
</organism>
<feature type="transmembrane region" description="Helical" evidence="7">
    <location>
        <begin position="114"/>
        <end position="142"/>
    </location>
</feature>
<feature type="transmembrane region" description="Helical" evidence="7">
    <location>
        <begin position="162"/>
        <end position="186"/>
    </location>
</feature>
<dbReference type="PANTHER" id="PTHR33048">
    <property type="entry name" value="PTH11-LIKE INTEGRAL MEMBRANE PROTEIN (AFU_ORTHOLOGUE AFUA_5G11245)"/>
    <property type="match status" value="1"/>
</dbReference>
<dbReference type="Proteomes" id="UP000027222">
    <property type="component" value="Unassembled WGS sequence"/>
</dbReference>
<dbReference type="Pfam" id="PF20684">
    <property type="entry name" value="Fung_rhodopsin"/>
    <property type="match status" value="1"/>
</dbReference>
<evidence type="ECO:0000256" key="7">
    <source>
        <dbReference type="SAM" id="Phobius"/>
    </source>
</evidence>
<dbReference type="HOGENOM" id="CLU_052841_2_0_1"/>